<dbReference type="SFLD" id="SFLDG01278">
    <property type="entry name" value="biotin_synthase_like"/>
    <property type="match status" value="1"/>
</dbReference>
<dbReference type="OrthoDB" id="9786826at2"/>
<dbReference type="Pfam" id="PF04055">
    <property type="entry name" value="Radical_SAM"/>
    <property type="match status" value="1"/>
</dbReference>
<feature type="binding site" evidence="13 14">
    <location>
        <position position="137"/>
    </location>
    <ligand>
        <name>[2Fe-2S] cluster</name>
        <dbReference type="ChEBI" id="CHEBI:190135"/>
    </ligand>
</feature>
<keyword evidence="5 13" id="KW-0808">Transferase</keyword>
<evidence type="ECO:0000313" key="17">
    <source>
        <dbReference type="Proteomes" id="UP000030130"/>
    </source>
</evidence>
<dbReference type="PIRSF" id="PIRSF001619">
    <property type="entry name" value="Biotin_synth"/>
    <property type="match status" value="1"/>
</dbReference>
<feature type="binding site" evidence="13 14">
    <location>
        <position position="105"/>
    </location>
    <ligand>
        <name>[2Fe-2S] cluster</name>
        <dbReference type="ChEBI" id="CHEBI:190135"/>
    </ligand>
</feature>
<dbReference type="PANTHER" id="PTHR22976">
    <property type="entry name" value="BIOTIN SYNTHASE"/>
    <property type="match status" value="1"/>
</dbReference>
<keyword evidence="9 13" id="KW-0093">Biotin biosynthesis</keyword>
<comment type="catalytic activity">
    <reaction evidence="12 13">
        <text>(4R,5S)-dethiobiotin + (sulfur carrier)-SH + 2 reduced [2Fe-2S]-[ferredoxin] + 2 S-adenosyl-L-methionine = (sulfur carrier)-H + biotin + 2 5'-deoxyadenosine + 2 L-methionine + 2 oxidized [2Fe-2S]-[ferredoxin]</text>
        <dbReference type="Rhea" id="RHEA:22060"/>
        <dbReference type="Rhea" id="RHEA-COMP:10000"/>
        <dbReference type="Rhea" id="RHEA-COMP:10001"/>
        <dbReference type="Rhea" id="RHEA-COMP:14737"/>
        <dbReference type="Rhea" id="RHEA-COMP:14739"/>
        <dbReference type="ChEBI" id="CHEBI:17319"/>
        <dbReference type="ChEBI" id="CHEBI:29917"/>
        <dbReference type="ChEBI" id="CHEBI:33737"/>
        <dbReference type="ChEBI" id="CHEBI:33738"/>
        <dbReference type="ChEBI" id="CHEBI:57586"/>
        <dbReference type="ChEBI" id="CHEBI:57844"/>
        <dbReference type="ChEBI" id="CHEBI:59789"/>
        <dbReference type="ChEBI" id="CHEBI:64428"/>
        <dbReference type="ChEBI" id="CHEBI:149473"/>
        <dbReference type="EC" id="2.8.1.6"/>
    </reaction>
</comment>
<evidence type="ECO:0000256" key="12">
    <source>
        <dbReference type="ARBA" id="ARBA00051157"/>
    </source>
</evidence>
<comment type="subunit">
    <text evidence="13">Homodimer.</text>
</comment>
<evidence type="ECO:0000256" key="3">
    <source>
        <dbReference type="ARBA" id="ARBA00012236"/>
    </source>
</evidence>
<dbReference type="GO" id="GO:0051539">
    <property type="term" value="F:4 iron, 4 sulfur cluster binding"/>
    <property type="evidence" value="ECO:0007669"/>
    <property type="project" value="UniProtKB-KW"/>
</dbReference>
<sequence length="330" mass="36595">MIQTIENRLINGGELTFEEALLLASSADKEALYETAHRITRHFMGDKFDTCSIINAKSGNCPEDCKWCAQSHHYATSIERYGLLTATVCAEQAAYNRRQGIGRFSLVASGRTASMNEIRQMAESYRAIKQRTDIKCCASLGLLSEEKLQILFDNGVTTYHCNMETAPSFFPSLCSTHTQDEKLATIQAARRVGMRVCSGGIIGMGETMEQRIEFAFFLRSIDVYSIPINILQPIPGTPLGRTPPLTEEEYLTTVALFRLINPRAFLRFSGGRAQLSPAVQRKAIYIGINAAITGDLLTTTGSKAAEDMQLAEECGFQVTNDTDWEVSYDH</sequence>
<comment type="pathway">
    <text evidence="1 13">Cofactor biosynthesis; biotin biosynthesis; biotin from 7,8-diaminononanoate: step 2/2.</text>
</comment>
<evidence type="ECO:0000256" key="2">
    <source>
        <dbReference type="ARBA" id="ARBA00010765"/>
    </source>
</evidence>
<dbReference type="SFLD" id="SFLDS00029">
    <property type="entry name" value="Radical_SAM"/>
    <property type="match status" value="1"/>
</dbReference>
<evidence type="ECO:0000313" key="16">
    <source>
        <dbReference type="EMBL" id="KGN87745.1"/>
    </source>
</evidence>
<keyword evidence="6 13" id="KW-0949">S-adenosyl-L-methionine</keyword>
<evidence type="ECO:0000256" key="1">
    <source>
        <dbReference type="ARBA" id="ARBA00004942"/>
    </source>
</evidence>
<dbReference type="RefSeq" id="WP_039420086.1">
    <property type="nucleotide sequence ID" value="NZ_JRAI01000008.1"/>
</dbReference>
<dbReference type="EC" id="2.8.1.6" evidence="3 13"/>
<evidence type="ECO:0000256" key="8">
    <source>
        <dbReference type="ARBA" id="ARBA00022723"/>
    </source>
</evidence>
<dbReference type="Pfam" id="PF06968">
    <property type="entry name" value="BATS"/>
    <property type="match status" value="1"/>
</dbReference>
<evidence type="ECO:0000256" key="10">
    <source>
        <dbReference type="ARBA" id="ARBA00023004"/>
    </source>
</evidence>
<dbReference type="STRING" id="111105.HR09_09795"/>
<reference evidence="16 17" key="1">
    <citation type="submission" date="2014-08" db="EMBL/GenBank/DDBJ databases">
        <title>Porphyromonas gulae strain:COT-052_OH1451 Genome sequencing.</title>
        <authorList>
            <person name="Wallis C."/>
            <person name="Deusch O."/>
            <person name="O'Flynn C."/>
            <person name="Davis I."/>
            <person name="Jospin G."/>
            <person name="Darling A.E."/>
            <person name="Coil D.A."/>
            <person name="Alexiev A."/>
            <person name="Horsfall A."/>
            <person name="Kirkwood N."/>
            <person name="Harris S."/>
            <person name="Eisen J.A."/>
        </authorList>
    </citation>
    <scope>NUCLEOTIDE SEQUENCE [LARGE SCALE GENOMIC DNA]</scope>
    <source>
        <strain evidence="17">COT-052 OH1451</strain>
    </source>
</reference>
<evidence type="ECO:0000256" key="9">
    <source>
        <dbReference type="ARBA" id="ARBA00022756"/>
    </source>
</evidence>
<feature type="binding site" evidence="13 14">
    <location>
        <position position="197"/>
    </location>
    <ligand>
        <name>[2Fe-2S] cluster</name>
        <dbReference type="ChEBI" id="CHEBI:190135"/>
    </ligand>
</feature>
<dbReference type="EMBL" id="JRAI01000008">
    <property type="protein sequence ID" value="KGN87745.1"/>
    <property type="molecule type" value="Genomic_DNA"/>
</dbReference>
<dbReference type="Proteomes" id="UP000030130">
    <property type="component" value="Unassembled WGS sequence"/>
</dbReference>
<dbReference type="GO" id="GO:0051537">
    <property type="term" value="F:2 iron, 2 sulfur cluster binding"/>
    <property type="evidence" value="ECO:0007669"/>
    <property type="project" value="UniProtKB-KW"/>
</dbReference>
<feature type="domain" description="Radical SAM core" evidence="15">
    <location>
        <begin position="43"/>
        <end position="272"/>
    </location>
</feature>
<gene>
    <name evidence="13" type="primary">bioB</name>
    <name evidence="16" type="ORF">HR08_01370</name>
</gene>
<keyword evidence="11 13" id="KW-0411">Iron-sulfur</keyword>
<dbReference type="NCBIfam" id="TIGR00433">
    <property type="entry name" value="bioB"/>
    <property type="match status" value="1"/>
</dbReference>
<dbReference type="PROSITE" id="PS51918">
    <property type="entry name" value="RADICAL_SAM"/>
    <property type="match status" value="1"/>
</dbReference>
<feature type="binding site" evidence="13 14">
    <location>
        <position position="65"/>
    </location>
    <ligand>
        <name>[4Fe-4S] cluster</name>
        <dbReference type="ChEBI" id="CHEBI:49883"/>
        <note>4Fe-4S-S-AdoMet</note>
    </ligand>
</feature>
<keyword evidence="8 13" id="KW-0479">Metal-binding</keyword>
<accession>A0A0A2FCJ8</accession>
<comment type="similarity">
    <text evidence="2 13">Belongs to the radical SAM superfamily. Biotin synthase family.</text>
</comment>
<dbReference type="InterPro" id="IPR007197">
    <property type="entry name" value="rSAM"/>
</dbReference>
<dbReference type="InterPro" id="IPR058240">
    <property type="entry name" value="rSAM_sf"/>
</dbReference>
<keyword evidence="7 13" id="KW-0001">2Fe-2S</keyword>
<dbReference type="SFLD" id="SFLDG01060">
    <property type="entry name" value="BATS_domain_containing"/>
    <property type="match status" value="1"/>
</dbReference>
<feature type="binding site" evidence="13 14">
    <location>
        <position position="68"/>
    </location>
    <ligand>
        <name>[4Fe-4S] cluster</name>
        <dbReference type="ChEBI" id="CHEBI:49883"/>
        <note>4Fe-4S-S-AdoMet</note>
    </ligand>
</feature>
<dbReference type="InterPro" id="IPR024177">
    <property type="entry name" value="Biotin_synthase"/>
</dbReference>
<evidence type="ECO:0000256" key="7">
    <source>
        <dbReference type="ARBA" id="ARBA00022714"/>
    </source>
</evidence>
<comment type="cofactor">
    <cofactor evidence="13 14">
        <name>[4Fe-4S] cluster</name>
        <dbReference type="ChEBI" id="CHEBI:49883"/>
    </cofactor>
    <text evidence="13 14">Binds 1 [4Fe-4S] cluster. The cluster is coordinated with 3 cysteines and an exchangeable S-adenosyl-L-methionine.</text>
</comment>
<name>A0A0A2FCJ8_9PORP</name>
<dbReference type="HAMAP" id="MF_01694">
    <property type="entry name" value="BioB"/>
    <property type="match status" value="1"/>
</dbReference>
<dbReference type="GO" id="GO:0004076">
    <property type="term" value="F:biotin synthase activity"/>
    <property type="evidence" value="ECO:0007669"/>
    <property type="project" value="UniProtKB-UniRule"/>
</dbReference>
<evidence type="ECO:0000256" key="6">
    <source>
        <dbReference type="ARBA" id="ARBA00022691"/>
    </source>
</evidence>
<keyword evidence="4 13" id="KW-0004">4Fe-4S</keyword>
<dbReference type="GO" id="GO:0009102">
    <property type="term" value="P:biotin biosynthetic process"/>
    <property type="evidence" value="ECO:0007669"/>
    <property type="project" value="UniProtKB-UniRule"/>
</dbReference>
<dbReference type="PANTHER" id="PTHR22976:SF2">
    <property type="entry name" value="BIOTIN SYNTHASE, MITOCHONDRIAL"/>
    <property type="match status" value="1"/>
</dbReference>
<dbReference type="Gene3D" id="3.20.20.70">
    <property type="entry name" value="Aldolase class I"/>
    <property type="match status" value="1"/>
</dbReference>
<organism evidence="16 17">
    <name type="scientific">Porphyromonas gulae</name>
    <dbReference type="NCBI Taxonomy" id="111105"/>
    <lineage>
        <taxon>Bacteria</taxon>
        <taxon>Pseudomonadati</taxon>
        <taxon>Bacteroidota</taxon>
        <taxon>Bacteroidia</taxon>
        <taxon>Bacteroidales</taxon>
        <taxon>Porphyromonadaceae</taxon>
        <taxon>Porphyromonas</taxon>
    </lineage>
</organism>
<evidence type="ECO:0000256" key="11">
    <source>
        <dbReference type="ARBA" id="ARBA00023014"/>
    </source>
</evidence>
<protein>
    <recommendedName>
        <fullName evidence="3 13">Biotin synthase</fullName>
        <ecNumber evidence="3 13">2.8.1.6</ecNumber>
    </recommendedName>
</protein>
<dbReference type="SMART" id="SM00876">
    <property type="entry name" value="BATS"/>
    <property type="match status" value="1"/>
</dbReference>
<evidence type="ECO:0000256" key="5">
    <source>
        <dbReference type="ARBA" id="ARBA00022679"/>
    </source>
</evidence>
<proteinExistence type="inferred from homology"/>
<dbReference type="InterPro" id="IPR013785">
    <property type="entry name" value="Aldolase_TIM"/>
</dbReference>
<evidence type="ECO:0000259" key="15">
    <source>
        <dbReference type="PROSITE" id="PS51918"/>
    </source>
</evidence>
<comment type="function">
    <text evidence="13">Catalyzes the conversion of dethiobiotin (DTB) to biotin by the insertion of a sulfur atom into dethiobiotin via a radical-based mechanism.</text>
</comment>
<dbReference type="AlphaFoldDB" id="A0A0A2FCJ8"/>
<dbReference type="InterPro" id="IPR002684">
    <property type="entry name" value="Biotin_synth/BioAB"/>
</dbReference>
<evidence type="ECO:0000256" key="14">
    <source>
        <dbReference type="PIRSR" id="PIRSR001619-1"/>
    </source>
</evidence>
<dbReference type="eggNOG" id="COG0502">
    <property type="taxonomic scope" value="Bacteria"/>
</dbReference>
<feature type="binding site" evidence="13 14">
    <location>
        <position position="267"/>
    </location>
    <ligand>
        <name>[2Fe-2S] cluster</name>
        <dbReference type="ChEBI" id="CHEBI:190135"/>
    </ligand>
</feature>
<feature type="binding site" evidence="13 14">
    <location>
        <position position="61"/>
    </location>
    <ligand>
        <name>[4Fe-4S] cluster</name>
        <dbReference type="ChEBI" id="CHEBI:49883"/>
        <note>4Fe-4S-S-AdoMet</note>
    </ligand>
</feature>
<dbReference type="UniPathway" id="UPA00078">
    <property type="reaction ID" value="UER00162"/>
</dbReference>
<dbReference type="SMART" id="SM00729">
    <property type="entry name" value="Elp3"/>
    <property type="match status" value="1"/>
</dbReference>
<dbReference type="GO" id="GO:0005506">
    <property type="term" value="F:iron ion binding"/>
    <property type="evidence" value="ECO:0007669"/>
    <property type="project" value="UniProtKB-UniRule"/>
</dbReference>
<dbReference type="InterPro" id="IPR010722">
    <property type="entry name" value="BATS_dom"/>
</dbReference>
<evidence type="ECO:0000256" key="4">
    <source>
        <dbReference type="ARBA" id="ARBA00022485"/>
    </source>
</evidence>
<comment type="cofactor">
    <cofactor evidence="13">
        <name>[2Fe-2S] cluster</name>
        <dbReference type="ChEBI" id="CHEBI:190135"/>
    </cofactor>
    <text evidence="13">Binds 1 [2Fe-2S] cluster. The cluster is coordinated with 3 cysteines and 1 arginine.</text>
</comment>
<comment type="caution">
    <text evidence="16">The sequence shown here is derived from an EMBL/GenBank/DDBJ whole genome shotgun (WGS) entry which is preliminary data.</text>
</comment>
<comment type="cofactor">
    <cofactor evidence="14">
        <name>[2Fe-2S] cluster</name>
        <dbReference type="ChEBI" id="CHEBI:190135"/>
    </cofactor>
    <text evidence="14">Binds 1 [2Fe-2S] cluster. The cluster is coordinated with 3 cysteines and 1 arginine.</text>
</comment>
<dbReference type="SUPFAM" id="SSF102114">
    <property type="entry name" value="Radical SAM enzymes"/>
    <property type="match status" value="1"/>
</dbReference>
<evidence type="ECO:0000256" key="13">
    <source>
        <dbReference type="HAMAP-Rule" id="MF_01694"/>
    </source>
</evidence>
<keyword evidence="10 13" id="KW-0408">Iron</keyword>
<dbReference type="InterPro" id="IPR006638">
    <property type="entry name" value="Elp3/MiaA/NifB-like_rSAM"/>
</dbReference>